<reference evidence="1 2" key="1">
    <citation type="submission" date="2024-01" db="EMBL/GenBank/DDBJ databases">
        <title>Genome assemblies of Stephania.</title>
        <authorList>
            <person name="Yang L."/>
        </authorList>
    </citation>
    <scope>NUCLEOTIDE SEQUENCE [LARGE SCALE GENOMIC DNA]</scope>
    <source>
        <strain evidence="1">JXDWG</strain>
        <tissue evidence="1">Leaf</tissue>
    </source>
</reference>
<organism evidence="1 2">
    <name type="scientific">Stephania cephalantha</name>
    <dbReference type="NCBI Taxonomy" id="152367"/>
    <lineage>
        <taxon>Eukaryota</taxon>
        <taxon>Viridiplantae</taxon>
        <taxon>Streptophyta</taxon>
        <taxon>Embryophyta</taxon>
        <taxon>Tracheophyta</taxon>
        <taxon>Spermatophyta</taxon>
        <taxon>Magnoliopsida</taxon>
        <taxon>Ranunculales</taxon>
        <taxon>Menispermaceae</taxon>
        <taxon>Menispermoideae</taxon>
        <taxon>Cissampelideae</taxon>
        <taxon>Stephania</taxon>
    </lineage>
</organism>
<gene>
    <name evidence="1" type="ORF">Scep_004408</name>
</gene>
<name>A0AAP0KU15_9MAGN</name>
<dbReference type="Proteomes" id="UP001419268">
    <property type="component" value="Unassembled WGS sequence"/>
</dbReference>
<dbReference type="EMBL" id="JBBNAG010000002">
    <property type="protein sequence ID" value="KAK9157834.1"/>
    <property type="molecule type" value="Genomic_DNA"/>
</dbReference>
<dbReference type="AlphaFoldDB" id="A0AAP0KU15"/>
<proteinExistence type="predicted"/>
<sequence>MLLVVLQVYFWERNIVIVEFIHGNPSLVFIECAMEVTLLQLHQLGSTPTMCAMEVALIVFEDMTYRDLVCLSSLLGSTNASGTFKWFLCKLLARLVPTLDFFINAMPLMCLASLTSNSRNCLSWNVVVPMGSSLCEDVHHLFEEMLHMTVLPRHILIVRLVDYEVYWKIYAWFLVLLVRNSTYAILCQLGIDMVVHLVVLMWSLDAINVFLLADSWLYEICDAMTPCVYVLQRLRQKRIRLATFEGVILQHGIFTSALEPPFNNPHLK</sequence>
<keyword evidence="2" id="KW-1185">Reference proteome</keyword>
<evidence type="ECO:0000313" key="1">
    <source>
        <dbReference type="EMBL" id="KAK9157834.1"/>
    </source>
</evidence>
<evidence type="ECO:0000313" key="2">
    <source>
        <dbReference type="Proteomes" id="UP001419268"/>
    </source>
</evidence>
<protein>
    <submittedName>
        <fullName evidence="1">Uncharacterized protein</fullName>
    </submittedName>
</protein>
<accession>A0AAP0KU15</accession>
<comment type="caution">
    <text evidence="1">The sequence shown here is derived from an EMBL/GenBank/DDBJ whole genome shotgun (WGS) entry which is preliminary data.</text>
</comment>